<dbReference type="PANTHER" id="PTHR22883">
    <property type="entry name" value="ZINC FINGER DHHC DOMAIN CONTAINING PROTEIN"/>
    <property type="match status" value="1"/>
</dbReference>
<keyword evidence="11" id="KW-1185">Reference proteome</keyword>
<evidence type="ECO:0000313" key="10">
    <source>
        <dbReference type="EMBL" id="KAJ0410182.1"/>
    </source>
</evidence>
<dbReference type="PROSITE" id="PS50216">
    <property type="entry name" value="DHHC"/>
    <property type="match status" value="1"/>
</dbReference>
<evidence type="ECO:0000256" key="4">
    <source>
        <dbReference type="ARBA" id="ARBA00022989"/>
    </source>
</evidence>
<dbReference type="EMBL" id="JAKCXM010000001">
    <property type="protein sequence ID" value="KAJ0410182.1"/>
    <property type="molecule type" value="Genomic_DNA"/>
</dbReference>
<evidence type="ECO:0000256" key="5">
    <source>
        <dbReference type="ARBA" id="ARBA00023136"/>
    </source>
</evidence>
<comment type="caution">
    <text evidence="10">The sequence shown here is derived from an EMBL/GenBank/DDBJ whole genome shotgun (WGS) entry which is preliminary data.</text>
</comment>
<feature type="compositionally biased region" description="Basic and acidic residues" evidence="8">
    <location>
        <begin position="240"/>
        <end position="249"/>
    </location>
</feature>
<dbReference type="GO" id="GO:0005794">
    <property type="term" value="C:Golgi apparatus"/>
    <property type="evidence" value="ECO:0007669"/>
    <property type="project" value="TreeGrafter"/>
</dbReference>
<dbReference type="PANTHER" id="PTHR22883:SF203">
    <property type="entry name" value="PALMITOYLTRANSFERASE"/>
    <property type="match status" value="1"/>
</dbReference>
<keyword evidence="2 7" id="KW-0808">Transferase</keyword>
<dbReference type="GO" id="GO:0016020">
    <property type="term" value="C:membrane"/>
    <property type="evidence" value="ECO:0007669"/>
    <property type="project" value="UniProtKB-SubCell"/>
</dbReference>
<feature type="transmembrane region" description="Helical" evidence="7">
    <location>
        <begin position="101"/>
        <end position="124"/>
    </location>
</feature>
<keyword evidence="6 7" id="KW-0012">Acyltransferase</keyword>
<dbReference type="Pfam" id="PF01529">
    <property type="entry name" value="DHHC"/>
    <property type="match status" value="1"/>
</dbReference>
<dbReference type="EC" id="2.3.1.225" evidence="7"/>
<evidence type="ECO:0000313" key="11">
    <source>
        <dbReference type="Proteomes" id="UP001209570"/>
    </source>
</evidence>
<dbReference type="GO" id="GO:0005783">
    <property type="term" value="C:endoplasmic reticulum"/>
    <property type="evidence" value="ECO:0007669"/>
    <property type="project" value="TreeGrafter"/>
</dbReference>
<name>A0AAD5LU75_PYTIN</name>
<feature type="transmembrane region" description="Helical" evidence="7">
    <location>
        <begin position="136"/>
        <end position="164"/>
    </location>
</feature>
<accession>A0AAD5LU75</accession>
<evidence type="ECO:0000256" key="6">
    <source>
        <dbReference type="ARBA" id="ARBA00023315"/>
    </source>
</evidence>
<dbReference type="GO" id="GO:0019706">
    <property type="term" value="F:protein-cysteine S-palmitoyltransferase activity"/>
    <property type="evidence" value="ECO:0007669"/>
    <property type="project" value="UniProtKB-EC"/>
</dbReference>
<dbReference type="InterPro" id="IPR001594">
    <property type="entry name" value="Palmitoyltrfase_DHHC"/>
</dbReference>
<dbReference type="Proteomes" id="UP001209570">
    <property type="component" value="Unassembled WGS sequence"/>
</dbReference>
<dbReference type="InterPro" id="IPR039859">
    <property type="entry name" value="PFA4/ZDH16/20/ERF2-like"/>
</dbReference>
<keyword evidence="3 7" id="KW-0812">Transmembrane</keyword>
<evidence type="ECO:0000256" key="3">
    <source>
        <dbReference type="ARBA" id="ARBA00022692"/>
    </source>
</evidence>
<comment type="subcellular location">
    <subcellularLocation>
        <location evidence="1">Membrane</location>
        <topology evidence="1">Multi-pass membrane protein</topology>
    </subcellularLocation>
</comment>
<sequence length="249" mass="27452">MRSRHRVRHHGCERPWAGAQIVAVLVVLLNTGVFFGFSVFEIQPRHLRLVALIIVSAQLFLVVALFLSGTRHCSVCHKCIADFDHHCVYLNTCIGSRNYPLFIALLASSIVLMATELAANVYGILKSRPRDQVRTIVISVLTVLPALQLISMLVLAVFHANLYFRGLRTYEWLRRWQQAAGSTAVSTPKKPREAAASQRDDAQVAPRSGDTTSDLEGDSDNPDYGGRTPVGEVADGPDSDDTRATDELV</sequence>
<feature type="transmembrane region" description="Helical" evidence="7">
    <location>
        <begin position="21"/>
        <end position="40"/>
    </location>
</feature>
<keyword evidence="5 7" id="KW-0472">Membrane</keyword>
<evidence type="ECO:0000256" key="7">
    <source>
        <dbReference type="RuleBase" id="RU079119"/>
    </source>
</evidence>
<dbReference type="AlphaFoldDB" id="A0AAD5LU75"/>
<gene>
    <name evidence="10" type="ORF">P43SY_002514</name>
</gene>
<evidence type="ECO:0000256" key="1">
    <source>
        <dbReference type="ARBA" id="ARBA00004141"/>
    </source>
</evidence>
<feature type="transmembrane region" description="Helical" evidence="7">
    <location>
        <begin position="46"/>
        <end position="68"/>
    </location>
</feature>
<keyword evidence="4 7" id="KW-1133">Transmembrane helix</keyword>
<evidence type="ECO:0000256" key="8">
    <source>
        <dbReference type="SAM" id="MobiDB-lite"/>
    </source>
</evidence>
<reference evidence="10" key="1">
    <citation type="submission" date="2021-12" db="EMBL/GenBank/DDBJ databases">
        <title>Prjna785345.</title>
        <authorList>
            <person name="Rujirawat T."/>
            <person name="Krajaejun T."/>
        </authorList>
    </citation>
    <scope>NUCLEOTIDE SEQUENCE</scope>
    <source>
        <strain evidence="10">Pi057C3</strain>
    </source>
</reference>
<feature type="compositionally biased region" description="Basic and acidic residues" evidence="8">
    <location>
        <begin position="190"/>
        <end position="202"/>
    </location>
</feature>
<comment type="similarity">
    <text evidence="7">Belongs to the DHHC palmitoyltransferase family.</text>
</comment>
<feature type="region of interest" description="Disordered" evidence="8">
    <location>
        <begin position="183"/>
        <end position="249"/>
    </location>
</feature>
<comment type="domain">
    <text evidence="7">The DHHC domain is required for palmitoyltransferase activity.</text>
</comment>
<evidence type="ECO:0000256" key="2">
    <source>
        <dbReference type="ARBA" id="ARBA00022679"/>
    </source>
</evidence>
<protein>
    <recommendedName>
        <fullName evidence="7">Palmitoyltransferase</fullName>
        <ecNumber evidence="7">2.3.1.225</ecNumber>
    </recommendedName>
</protein>
<evidence type="ECO:0000259" key="9">
    <source>
        <dbReference type="Pfam" id="PF01529"/>
    </source>
</evidence>
<comment type="catalytic activity">
    <reaction evidence="7">
        <text>L-cysteinyl-[protein] + hexadecanoyl-CoA = S-hexadecanoyl-L-cysteinyl-[protein] + CoA</text>
        <dbReference type="Rhea" id="RHEA:36683"/>
        <dbReference type="Rhea" id="RHEA-COMP:10131"/>
        <dbReference type="Rhea" id="RHEA-COMP:11032"/>
        <dbReference type="ChEBI" id="CHEBI:29950"/>
        <dbReference type="ChEBI" id="CHEBI:57287"/>
        <dbReference type="ChEBI" id="CHEBI:57379"/>
        <dbReference type="ChEBI" id="CHEBI:74151"/>
        <dbReference type="EC" id="2.3.1.225"/>
    </reaction>
</comment>
<dbReference type="GO" id="GO:0006612">
    <property type="term" value="P:protein targeting to membrane"/>
    <property type="evidence" value="ECO:0007669"/>
    <property type="project" value="TreeGrafter"/>
</dbReference>
<feature type="domain" description="Palmitoyltransferase DHHC" evidence="9">
    <location>
        <begin position="70"/>
        <end position="174"/>
    </location>
</feature>
<organism evidence="10 11">
    <name type="scientific">Pythium insidiosum</name>
    <name type="common">Pythiosis disease agent</name>
    <dbReference type="NCBI Taxonomy" id="114742"/>
    <lineage>
        <taxon>Eukaryota</taxon>
        <taxon>Sar</taxon>
        <taxon>Stramenopiles</taxon>
        <taxon>Oomycota</taxon>
        <taxon>Peronosporomycetes</taxon>
        <taxon>Pythiales</taxon>
        <taxon>Pythiaceae</taxon>
        <taxon>Pythium</taxon>
    </lineage>
</organism>
<proteinExistence type="inferred from homology"/>